<proteinExistence type="predicted"/>
<name>A0ABY4RV34_9BACL</name>
<dbReference type="Proteomes" id="UP001057134">
    <property type="component" value="Chromosome"/>
</dbReference>
<sequence>MNKAWIPLCLLLLAGISLAGCSKPIEFTGKSAFWSVDATVRPFSNKKSFVIKYTGEDRQPVKGVRYAFENSKNFNGKGEHAAAAAHLRVTGTSTLDQPYDDETGFNVRIHWNDKEEIIPVAKRQ</sequence>
<evidence type="ECO:0000313" key="2">
    <source>
        <dbReference type="EMBL" id="UQZ85511.1"/>
    </source>
</evidence>
<reference evidence="2" key="1">
    <citation type="submission" date="2018-02" db="EMBL/GenBank/DDBJ databases">
        <authorList>
            <person name="Kim S.-K."/>
            <person name="Jung H.-I."/>
            <person name="Lee S.-W."/>
        </authorList>
    </citation>
    <scope>NUCLEOTIDE SEQUENCE</scope>
    <source>
        <strain evidence="2">SK3146</strain>
    </source>
</reference>
<reference evidence="2" key="2">
    <citation type="journal article" date="2021" name="J Anim Sci Technol">
        <title>Complete genome sequence of Paenibacillus konkukensis sp. nov. SK3146 as a potential probiotic strain.</title>
        <authorList>
            <person name="Jung H.I."/>
            <person name="Park S."/>
            <person name="Niu K.M."/>
            <person name="Lee S.W."/>
            <person name="Kothari D."/>
            <person name="Yi K.J."/>
            <person name="Kim S.K."/>
        </authorList>
    </citation>
    <scope>NUCLEOTIDE SEQUENCE</scope>
    <source>
        <strain evidence="2">SK3146</strain>
    </source>
</reference>
<feature type="signal peptide" evidence="1">
    <location>
        <begin position="1"/>
        <end position="19"/>
    </location>
</feature>
<feature type="chain" id="PRO_5046053919" description="Lipoprotein" evidence="1">
    <location>
        <begin position="20"/>
        <end position="124"/>
    </location>
</feature>
<evidence type="ECO:0000313" key="3">
    <source>
        <dbReference type="Proteomes" id="UP001057134"/>
    </source>
</evidence>
<dbReference type="PROSITE" id="PS51257">
    <property type="entry name" value="PROKAR_LIPOPROTEIN"/>
    <property type="match status" value="1"/>
</dbReference>
<accession>A0ABY4RV34</accession>
<keyword evidence="3" id="KW-1185">Reference proteome</keyword>
<evidence type="ECO:0008006" key="4">
    <source>
        <dbReference type="Google" id="ProtNLM"/>
    </source>
</evidence>
<gene>
    <name evidence="2" type="ORF">SK3146_04800</name>
</gene>
<dbReference type="RefSeq" id="WP_249861137.1">
    <property type="nucleotide sequence ID" value="NZ_CP027059.1"/>
</dbReference>
<keyword evidence="1" id="KW-0732">Signal</keyword>
<evidence type="ECO:0000256" key="1">
    <source>
        <dbReference type="SAM" id="SignalP"/>
    </source>
</evidence>
<organism evidence="2 3">
    <name type="scientific">Paenibacillus konkukensis</name>
    <dbReference type="NCBI Taxonomy" id="2020716"/>
    <lineage>
        <taxon>Bacteria</taxon>
        <taxon>Bacillati</taxon>
        <taxon>Bacillota</taxon>
        <taxon>Bacilli</taxon>
        <taxon>Bacillales</taxon>
        <taxon>Paenibacillaceae</taxon>
        <taxon>Paenibacillus</taxon>
    </lineage>
</organism>
<dbReference type="EMBL" id="CP027059">
    <property type="protein sequence ID" value="UQZ85511.1"/>
    <property type="molecule type" value="Genomic_DNA"/>
</dbReference>
<protein>
    <recommendedName>
        <fullName evidence="4">Lipoprotein</fullName>
    </recommendedName>
</protein>